<protein>
    <recommendedName>
        <fullName evidence="5">U6 snRNA phosphodiesterase</fullName>
        <ecNumber evidence="5">3.1.4.-</ecNumber>
    </recommendedName>
</protein>
<dbReference type="OrthoDB" id="49151at2759"/>
<evidence type="ECO:0000256" key="2">
    <source>
        <dbReference type="ARBA" id="ARBA00022801"/>
    </source>
</evidence>
<dbReference type="HAMAP" id="MF_03040">
    <property type="entry name" value="USB1"/>
    <property type="match status" value="1"/>
</dbReference>
<evidence type="ECO:0000256" key="3">
    <source>
        <dbReference type="ARBA" id="ARBA00023239"/>
    </source>
</evidence>
<evidence type="ECO:0000256" key="5">
    <source>
        <dbReference type="HAMAP-Rule" id="MF_03040"/>
    </source>
</evidence>
<feature type="region of interest" description="Disordered" evidence="6">
    <location>
        <begin position="1"/>
        <end position="44"/>
    </location>
</feature>
<evidence type="ECO:0000256" key="4">
    <source>
        <dbReference type="ARBA" id="ARBA00023242"/>
    </source>
</evidence>
<keyword evidence="3" id="KW-0456">Lyase</keyword>
<comment type="similarity">
    <text evidence="5">Belongs to the 2H phosphoesterase superfamily. USB1 family.</text>
</comment>
<keyword evidence="1 5" id="KW-0540">Nuclease</keyword>
<dbReference type="GO" id="GO:0034477">
    <property type="term" value="P:U6 snRNA 3'-end processing"/>
    <property type="evidence" value="ECO:0007669"/>
    <property type="project" value="UniProtKB-UniRule"/>
</dbReference>
<dbReference type="InterPro" id="IPR027521">
    <property type="entry name" value="Usb1"/>
</dbReference>
<sequence>MGLVDYSDSDSDSPPPQPDPKRRKSSTISAPSSGDLRKGSLPPLPDNFHDLYASTVRQSVADDPSLHQGRKRLNPHKVGNWPSHVYIEWHPSDEEHRVLVALIEGVQKKLRKTATITSLLSSDLGAPLPLHISLSRPLALTTAQKDDFLESISTAIHASSIPPHFFKSPDSNRTFLVLNVRPCSRQQDPSHPSSPSSRAHGKPLTALLKRCNSIAESFNLPQLYQKGGDSTPDENAFHISLAWTLDDVPDGEEVSEPNDVEPKTPLDEIKRWAVRVSGVKVKIGNVVTHVGLEKNGASGKDEIFGW</sequence>
<comment type="function">
    <text evidence="5">Phosphodiesterase responsible for the U6 snRNA 3' end processing. Acts as an exoribonuclease (RNase) responsible for trimming the poly(U) tract of the last nucleotides in the pre-U6 snRNA molecule, leading to the formation of mature U6 snRNA.</text>
</comment>
<evidence type="ECO:0000256" key="6">
    <source>
        <dbReference type="SAM" id="MobiDB-lite"/>
    </source>
</evidence>
<proteinExistence type="inferred from homology"/>
<dbReference type="GO" id="GO:0016829">
    <property type="term" value="F:lyase activity"/>
    <property type="evidence" value="ECO:0007669"/>
    <property type="project" value="UniProtKB-KW"/>
</dbReference>
<evidence type="ECO:0000313" key="7">
    <source>
        <dbReference type="EMBL" id="PKS12806.1"/>
    </source>
</evidence>
<keyword evidence="2 5" id="KW-0378">Hydrolase</keyword>
<dbReference type="GO" id="GO:0005634">
    <property type="term" value="C:nucleus"/>
    <property type="evidence" value="ECO:0007669"/>
    <property type="project" value="UniProtKB-SubCell"/>
</dbReference>
<keyword evidence="8" id="KW-1185">Reference proteome</keyword>
<accession>A0A2N3NK29</accession>
<dbReference type="Proteomes" id="UP000233524">
    <property type="component" value="Unassembled WGS sequence"/>
</dbReference>
<organism evidence="7 8">
    <name type="scientific">Lomentospora prolificans</name>
    <dbReference type="NCBI Taxonomy" id="41688"/>
    <lineage>
        <taxon>Eukaryota</taxon>
        <taxon>Fungi</taxon>
        <taxon>Dikarya</taxon>
        <taxon>Ascomycota</taxon>
        <taxon>Pezizomycotina</taxon>
        <taxon>Sordariomycetes</taxon>
        <taxon>Hypocreomycetidae</taxon>
        <taxon>Microascales</taxon>
        <taxon>Microascaceae</taxon>
        <taxon>Lomentospora</taxon>
    </lineage>
</organism>
<comment type="subcellular location">
    <subcellularLocation>
        <location evidence="5">Nucleus</location>
    </subcellularLocation>
</comment>
<gene>
    <name evidence="5" type="primary">USB1</name>
    <name evidence="7" type="ORF">jhhlp_001017</name>
</gene>
<reference evidence="7 8" key="1">
    <citation type="journal article" date="2017" name="G3 (Bethesda)">
        <title>First Draft Genome Sequence of the Pathogenic Fungus Lomentospora prolificans (Formerly Scedosporium prolificans).</title>
        <authorList>
            <person name="Luo R."/>
            <person name="Zimin A."/>
            <person name="Workman R."/>
            <person name="Fan Y."/>
            <person name="Pertea G."/>
            <person name="Grossman N."/>
            <person name="Wear M.P."/>
            <person name="Jia B."/>
            <person name="Miller H."/>
            <person name="Casadevall A."/>
            <person name="Timp W."/>
            <person name="Zhang S.X."/>
            <person name="Salzberg S.L."/>
        </authorList>
    </citation>
    <scope>NUCLEOTIDE SEQUENCE [LARGE SCALE GENOMIC DNA]</scope>
    <source>
        <strain evidence="7 8">JHH-5317</strain>
    </source>
</reference>
<evidence type="ECO:0000313" key="8">
    <source>
        <dbReference type="Proteomes" id="UP000233524"/>
    </source>
</evidence>
<dbReference type="EC" id="3.1.4.-" evidence="5"/>
<dbReference type="VEuPathDB" id="FungiDB:jhhlp_001017"/>
<evidence type="ECO:0000256" key="1">
    <source>
        <dbReference type="ARBA" id="ARBA00022722"/>
    </source>
</evidence>
<keyword evidence="4 5" id="KW-0539">Nucleus</keyword>
<dbReference type="STRING" id="41688.A0A2N3NK29"/>
<dbReference type="GO" id="GO:1990838">
    <property type="term" value="F:poly(U)-specific exoribonuclease activity, producing 3' uridine cyclic phosphate ends"/>
    <property type="evidence" value="ECO:0007669"/>
    <property type="project" value="UniProtKB-UniRule"/>
</dbReference>
<dbReference type="AlphaFoldDB" id="A0A2N3NK29"/>
<dbReference type="PANTHER" id="PTHR13522">
    <property type="entry name" value="U6 SNRNA PHOSPHODIESTERASE 1"/>
    <property type="match status" value="1"/>
</dbReference>
<dbReference type="EMBL" id="NLAX01000003">
    <property type="protein sequence ID" value="PKS12806.1"/>
    <property type="molecule type" value="Genomic_DNA"/>
</dbReference>
<feature type="active site" description="Proton donor/acceptor" evidence="5">
    <location>
        <position position="238"/>
    </location>
</feature>
<dbReference type="InParanoid" id="A0A2N3NK29"/>
<dbReference type="Pfam" id="PF09749">
    <property type="entry name" value="HVSL"/>
    <property type="match status" value="1"/>
</dbReference>
<comment type="caution">
    <text evidence="7">The sequence shown here is derived from an EMBL/GenBank/DDBJ whole genome shotgun (WGS) entry which is preliminary data.</text>
</comment>
<feature type="active site" description="Proton donor/acceptor" evidence="5">
    <location>
        <position position="131"/>
    </location>
</feature>
<name>A0A2N3NK29_9PEZI</name>
<dbReference type="Gene3D" id="3.90.1140.10">
    <property type="entry name" value="Cyclic phosphodiesterase"/>
    <property type="match status" value="1"/>
</dbReference>
<dbReference type="PANTHER" id="PTHR13522:SF3">
    <property type="entry name" value="U6 SNRNA PHOSPHODIESTERASE 1"/>
    <property type="match status" value="1"/>
</dbReference>